<dbReference type="Gene3D" id="1.20.1170.10">
    <property type="match status" value="1"/>
</dbReference>
<evidence type="ECO:0000259" key="13">
    <source>
        <dbReference type="Pfam" id="PF08172"/>
    </source>
</evidence>
<feature type="coiled-coil region" evidence="10">
    <location>
        <begin position="615"/>
        <end position="663"/>
    </location>
</feature>
<dbReference type="PANTHER" id="PTHR14043:SF2">
    <property type="entry name" value="HOMEOBOX PROTEIN CUT"/>
    <property type="match status" value="1"/>
</dbReference>
<dbReference type="AlphaFoldDB" id="A0A3M6ZDK4"/>
<feature type="transmembrane region" description="Helical" evidence="12">
    <location>
        <begin position="758"/>
        <end position="777"/>
    </location>
</feature>
<feature type="compositionally biased region" description="Low complexity" evidence="11">
    <location>
        <begin position="50"/>
        <end position="73"/>
    </location>
</feature>
<reference evidence="15 16" key="1">
    <citation type="journal article" date="2018" name="BMC Genomics">
        <title>Genomic evidence for intraspecific hybridization in a clonal and extremely halotolerant yeast.</title>
        <authorList>
            <person name="Gostincar C."/>
            <person name="Stajich J.E."/>
            <person name="Zupancic J."/>
            <person name="Zalar P."/>
            <person name="Gunde-Cimerman N."/>
        </authorList>
    </citation>
    <scope>NUCLEOTIDE SEQUENCE [LARGE SCALE GENOMIC DNA]</scope>
    <source>
        <strain evidence="15 16">EXF-6654</strain>
    </source>
</reference>
<keyword evidence="5 12" id="KW-0812">Transmembrane</keyword>
<evidence type="ECO:0000256" key="6">
    <source>
        <dbReference type="ARBA" id="ARBA00022989"/>
    </source>
</evidence>
<comment type="subcellular location">
    <subcellularLocation>
        <location evidence="1">Golgi apparatus membrane</location>
        <topology evidence="1">Single-pass type IV membrane protein</topology>
    </subcellularLocation>
</comment>
<feature type="region of interest" description="Disordered" evidence="11">
    <location>
        <begin position="292"/>
        <end position="311"/>
    </location>
</feature>
<evidence type="ECO:0000256" key="10">
    <source>
        <dbReference type="SAM" id="Coils"/>
    </source>
</evidence>
<evidence type="ECO:0000256" key="11">
    <source>
        <dbReference type="SAM" id="MobiDB-lite"/>
    </source>
</evidence>
<feature type="region of interest" description="Disordered" evidence="11">
    <location>
        <begin position="822"/>
        <end position="844"/>
    </location>
</feature>
<evidence type="ECO:0000256" key="2">
    <source>
        <dbReference type="ARBA" id="ARBA00006415"/>
    </source>
</evidence>
<name>A0A3M6ZDK4_HORWE</name>
<feature type="region of interest" description="Disordered" evidence="11">
    <location>
        <begin position="545"/>
        <end position="612"/>
    </location>
</feature>
<evidence type="ECO:0000256" key="12">
    <source>
        <dbReference type="SAM" id="Phobius"/>
    </source>
</evidence>
<keyword evidence="8 10" id="KW-0175">Coiled coil</keyword>
<proteinExistence type="inferred from homology"/>
<comment type="similarity">
    <text evidence="2">Belongs to the CASP family.</text>
</comment>
<evidence type="ECO:0000256" key="1">
    <source>
        <dbReference type="ARBA" id="ARBA00004409"/>
    </source>
</evidence>
<dbReference type="PANTHER" id="PTHR14043">
    <property type="entry name" value="CCAAT DISPLACEMENT PROTEIN-RELATED"/>
    <property type="match status" value="1"/>
</dbReference>
<dbReference type="Proteomes" id="UP000282582">
    <property type="component" value="Unassembled WGS sequence"/>
</dbReference>
<dbReference type="GO" id="GO:0006891">
    <property type="term" value="P:intra-Golgi vesicle-mediated transport"/>
    <property type="evidence" value="ECO:0007669"/>
    <property type="project" value="InterPro"/>
</dbReference>
<dbReference type="Pfam" id="PF25398">
    <property type="entry name" value="CUX1_N"/>
    <property type="match status" value="1"/>
</dbReference>
<evidence type="ECO:0000256" key="4">
    <source>
        <dbReference type="ARBA" id="ARBA00022448"/>
    </source>
</evidence>
<feature type="domain" description="CASP C-terminal" evidence="13">
    <location>
        <begin position="500"/>
        <end position="778"/>
    </location>
</feature>
<evidence type="ECO:0000313" key="16">
    <source>
        <dbReference type="Proteomes" id="UP000282582"/>
    </source>
</evidence>
<protein>
    <recommendedName>
        <fullName evidence="3">Protein CASP</fullName>
    </recommendedName>
</protein>
<dbReference type="Pfam" id="PF08172">
    <property type="entry name" value="CASP_C"/>
    <property type="match status" value="1"/>
</dbReference>
<evidence type="ECO:0000256" key="8">
    <source>
        <dbReference type="ARBA" id="ARBA00023054"/>
    </source>
</evidence>
<evidence type="ECO:0000256" key="5">
    <source>
        <dbReference type="ARBA" id="ARBA00022692"/>
    </source>
</evidence>
<evidence type="ECO:0000256" key="3">
    <source>
        <dbReference type="ARBA" id="ARBA00018691"/>
    </source>
</evidence>
<organism evidence="15 16">
    <name type="scientific">Hortaea werneckii</name>
    <name type="common">Black yeast</name>
    <name type="synonym">Cladosporium werneckii</name>
    <dbReference type="NCBI Taxonomy" id="91943"/>
    <lineage>
        <taxon>Eukaryota</taxon>
        <taxon>Fungi</taxon>
        <taxon>Dikarya</taxon>
        <taxon>Ascomycota</taxon>
        <taxon>Pezizomycotina</taxon>
        <taxon>Dothideomycetes</taxon>
        <taxon>Dothideomycetidae</taxon>
        <taxon>Mycosphaerellales</taxon>
        <taxon>Teratosphaeriaceae</taxon>
        <taxon>Hortaea</taxon>
    </lineage>
</organism>
<feature type="compositionally biased region" description="Low complexity" evidence="11">
    <location>
        <begin position="588"/>
        <end position="597"/>
    </location>
</feature>
<feature type="coiled-coil region" evidence="10">
    <location>
        <begin position="478"/>
        <end position="540"/>
    </location>
</feature>
<feature type="coiled-coil region" evidence="10">
    <location>
        <begin position="390"/>
        <end position="417"/>
    </location>
</feature>
<keyword evidence="6 12" id="KW-1133">Transmembrane helix</keyword>
<evidence type="ECO:0000256" key="9">
    <source>
        <dbReference type="ARBA" id="ARBA00023136"/>
    </source>
</evidence>
<evidence type="ECO:0000313" key="15">
    <source>
        <dbReference type="EMBL" id="RMY13386.1"/>
    </source>
</evidence>
<evidence type="ECO:0000259" key="14">
    <source>
        <dbReference type="Pfam" id="PF25398"/>
    </source>
</evidence>
<keyword evidence="7" id="KW-0333">Golgi apparatus</keyword>
<keyword evidence="9 12" id="KW-0472">Membrane</keyword>
<dbReference type="VEuPathDB" id="FungiDB:BTJ68_06008"/>
<comment type="caution">
    <text evidence="15">The sequence shown here is derived from an EMBL/GenBank/DDBJ whole genome shotgun (WGS) entry which is preliminary data.</text>
</comment>
<evidence type="ECO:0000256" key="7">
    <source>
        <dbReference type="ARBA" id="ARBA00023034"/>
    </source>
</evidence>
<gene>
    <name evidence="15" type="ORF">D0868_02035</name>
</gene>
<feature type="region of interest" description="Disordered" evidence="11">
    <location>
        <begin position="31"/>
        <end position="82"/>
    </location>
</feature>
<dbReference type="InterPro" id="IPR057476">
    <property type="entry name" value="Cux_N"/>
</dbReference>
<keyword evidence="4" id="KW-0813">Transport</keyword>
<feature type="domain" description="Cux N-terminal" evidence="14">
    <location>
        <begin position="80"/>
        <end position="192"/>
    </location>
</feature>
<dbReference type="InterPro" id="IPR012955">
    <property type="entry name" value="CASP_C"/>
</dbReference>
<accession>A0A3M6ZDK4</accession>
<feature type="compositionally biased region" description="Gly residues" evidence="11">
    <location>
        <begin position="598"/>
        <end position="612"/>
    </location>
</feature>
<dbReference type="GO" id="GO:0000139">
    <property type="term" value="C:Golgi membrane"/>
    <property type="evidence" value="ECO:0007669"/>
    <property type="project" value="UniProtKB-SubCell"/>
</dbReference>
<sequence length="844" mass="92192">MLIQRGGWWTIPRPQLELQLHLQLHHEKYTGYAKSPSPANNTMDDTTHEQQAQTGAQSSTTNDTPPNDATNPPLSEPQDGSNKFQQAIAAWRTLDLSTLISSLDTTASDLVEHQKDSLVQRKELAQKTKDFRKLEDEKKLVEIKDLLKSYQGYVDLLTNHAKGVQAAFMQVYSPLSEAPDPYPLLEASIESLVTAEEVVPRLEGENRGLRKQNAKLNAQLEESEKALEQERTKRVEVEKEQDRKIREVEGSWERVLKEKKENWTAKEKALEEKAEGQERLLKELKANYEVSQRLERSGGEETQDMSRGSATQAELDIVNSELEKANTRLADLESRNEQLRVELAQSAGQANSSAKSTAVEDDPAYMRLRSENQSLLRKLDTARYDKDSEKSSIESKLRGLEREISSLKADRDALQARVQKWNDYDEVKRERDMLRTIEFSTTDDTEPGGEELQKQINRNADSTTKNGESLEQLLLTRNKKLSNDLTELRVSQNELNQRFEQLQEDLSTANMDLEKSQKLNATLENDLQKAQQHASNAFENMSVAGTWTSRHPAKSAYGSTRRGGGTSPTSSIIGGFDPNNTGAGSPRLGSGLESLRAGAGGGGGGGTDGGNQGILPMVTAQRDRFKKKISELEAELQKQYTLVSSLRSEVASLQRDNLNLYEKTRYVSTYNRGGGASGASYAANPNPSTIPIGSSSSLDTPAASASDRYRTAYEANLSPFAAFRGRETQRAMKRMNLLERAVFQVTRMVLATRTSRNLFAVYCVGLHVLVFVMLYWMGMGDLEARGSVGAATAAGGAAAAAGAGVGDAGLAVGGAGGGGTGSGGGVGSGGDWRPEGFQAAGGGG</sequence>
<dbReference type="EMBL" id="QWIK01000099">
    <property type="protein sequence ID" value="RMY13386.1"/>
    <property type="molecule type" value="Genomic_DNA"/>
</dbReference>